<evidence type="ECO:0000313" key="2">
    <source>
        <dbReference type="EMBL" id="PQQ09433.1"/>
    </source>
</evidence>
<keyword evidence="3" id="KW-1185">Reference proteome</keyword>
<organism evidence="2 3">
    <name type="scientific">Prunus yedoensis var. nudiflora</name>
    <dbReference type="NCBI Taxonomy" id="2094558"/>
    <lineage>
        <taxon>Eukaryota</taxon>
        <taxon>Viridiplantae</taxon>
        <taxon>Streptophyta</taxon>
        <taxon>Embryophyta</taxon>
        <taxon>Tracheophyta</taxon>
        <taxon>Spermatophyta</taxon>
        <taxon>Magnoliopsida</taxon>
        <taxon>eudicotyledons</taxon>
        <taxon>Gunneridae</taxon>
        <taxon>Pentapetalae</taxon>
        <taxon>rosids</taxon>
        <taxon>fabids</taxon>
        <taxon>Rosales</taxon>
        <taxon>Rosaceae</taxon>
        <taxon>Amygdaloideae</taxon>
        <taxon>Amygdaleae</taxon>
        <taxon>Prunus</taxon>
    </lineage>
</organism>
<sequence length="152" mass="16737">MSTWSMNKGFFDAISPLTTPSLVRFRRVRAFRQMEAPGGHLDSFRAASGNSSSRRYGMLSASNIIQAPLSALLEYSGLLRGRSNHQEAESLINGRSAAAFRDHHRSQLDQSPTTSNDGEVSIRIIGAGEQEHDREARRVSSWTVEGSNCSPK</sequence>
<dbReference type="EMBL" id="PJQY01000621">
    <property type="protein sequence ID" value="PQQ09433.1"/>
    <property type="molecule type" value="Genomic_DNA"/>
</dbReference>
<feature type="compositionally biased region" description="Polar residues" evidence="1">
    <location>
        <begin position="108"/>
        <end position="118"/>
    </location>
</feature>
<keyword evidence="2" id="KW-0472">Membrane</keyword>
<dbReference type="Proteomes" id="UP000250321">
    <property type="component" value="Unassembled WGS sequence"/>
</dbReference>
<keyword evidence="2" id="KW-0812">Transmembrane</keyword>
<feature type="compositionally biased region" description="Polar residues" evidence="1">
    <location>
        <begin position="140"/>
        <end position="152"/>
    </location>
</feature>
<feature type="region of interest" description="Disordered" evidence="1">
    <location>
        <begin position="94"/>
        <end position="152"/>
    </location>
</feature>
<dbReference type="AlphaFoldDB" id="A0A314YRQ9"/>
<evidence type="ECO:0000313" key="3">
    <source>
        <dbReference type="Proteomes" id="UP000250321"/>
    </source>
</evidence>
<proteinExistence type="predicted"/>
<name>A0A314YRQ9_PRUYE</name>
<reference evidence="2 3" key="1">
    <citation type="submission" date="2018-02" db="EMBL/GenBank/DDBJ databases">
        <title>Draft genome of wild Prunus yedoensis var. nudiflora.</title>
        <authorList>
            <person name="Baek S."/>
            <person name="Kim J.-H."/>
            <person name="Choi K."/>
            <person name="Kim G.-B."/>
            <person name="Cho A."/>
            <person name="Jang H."/>
            <person name="Shin C.-H."/>
            <person name="Yu H.-J."/>
            <person name="Mun J.-H."/>
        </authorList>
    </citation>
    <scope>NUCLEOTIDE SEQUENCE [LARGE SCALE GENOMIC DNA]</scope>
    <source>
        <strain evidence="3">cv. Jeju island</strain>
        <tissue evidence="2">Leaf</tissue>
    </source>
</reference>
<dbReference type="STRING" id="2094558.A0A314YRQ9"/>
<accession>A0A314YRQ9</accession>
<gene>
    <name evidence="2" type="ORF">Pyn_21425</name>
</gene>
<comment type="caution">
    <text evidence="2">The sequence shown here is derived from an EMBL/GenBank/DDBJ whole genome shotgun (WGS) entry which is preliminary data.</text>
</comment>
<protein>
    <submittedName>
        <fullName evidence="2">RING finger and transmembrane domain-containing protein 1</fullName>
    </submittedName>
</protein>
<evidence type="ECO:0000256" key="1">
    <source>
        <dbReference type="SAM" id="MobiDB-lite"/>
    </source>
</evidence>
<dbReference type="OrthoDB" id="1750238at2759"/>
<feature type="compositionally biased region" description="Basic and acidic residues" evidence="1">
    <location>
        <begin position="129"/>
        <end position="138"/>
    </location>
</feature>